<evidence type="ECO:0000256" key="5">
    <source>
        <dbReference type="ARBA" id="ARBA00022801"/>
    </source>
</evidence>
<dbReference type="PROSITE" id="PS00149">
    <property type="entry name" value="SULFATASE_2"/>
    <property type="match status" value="1"/>
</dbReference>
<comment type="cofactor">
    <cofactor evidence="1">
        <name>Ca(2+)</name>
        <dbReference type="ChEBI" id="CHEBI:29108"/>
    </cofactor>
</comment>
<dbReference type="InterPro" id="IPR035874">
    <property type="entry name" value="IDS"/>
</dbReference>
<dbReference type="PROSITE" id="PS51257">
    <property type="entry name" value="PROKAR_LIPOPROTEIN"/>
    <property type="match status" value="1"/>
</dbReference>
<evidence type="ECO:0000256" key="3">
    <source>
        <dbReference type="ARBA" id="ARBA00022723"/>
    </source>
</evidence>
<dbReference type="PANTHER" id="PTHR45953">
    <property type="entry name" value="IDURONATE 2-SULFATASE"/>
    <property type="match status" value="1"/>
</dbReference>
<comment type="similarity">
    <text evidence="2">Belongs to the sulfatase family.</text>
</comment>
<keyword evidence="3" id="KW-0479">Metal-binding</keyword>
<evidence type="ECO:0000256" key="6">
    <source>
        <dbReference type="ARBA" id="ARBA00022837"/>
    </source>
</evidence>
<keyword evidence="9" id="KW-1185">Reference proteome</keyword>
<keyword evidence="4" id="KW-0732">Signal</keyword>
<evidence type="ECO:0000259" key="7">
    <source>
        <dbReference type="Pfam" id="PF00884"/>
    </source>
</evidence>
<reference evidence="8 9" key="1">
    <citation type="submission" date="2022-01" db="EMBL/GenBank/DDBJ databases">
        <title>Paraglaciecola sp. G1-23.</title>
        <authorList>
            <person name="Jin M.S."/>
            <person name="Han D.M."/>
            <person name="Kim H.M."/>
            <person name="Jeon C.O."/>
        </authorList>
    </citation>
    <scope>NUCLEOTIDE SEQUENCE [LARGE SCALE GENOMIC DNA]</scope>
    <source>
        <strain evidence="8 9">G1-23</strain>
    </source>
</reference>
<dbReference type="CDD" id="cd16030">
    <property type="entry name" value="iduronate-2-sulfatase"/>
    <property type="match status" value="1"/>
</dbReference>
<feature type="domain" description="Sulfatase N-terminal" evidence="7">
    <location>
        <begin position="34"/>
        <end position="372"/>
    </location>
</feature>
<evidence type="ECO:0000313" key="8">
    <source>
        <dbReference type="EMBL" id="MCF2948889.1"/>
    </source>
</evidence>
<dbReference type="InterPro" id="IPR024607">
    <property type="entry name" value="Sulfatase_CS"/>
</dbReference>
<dbReference type="InterPro" id="IPR017850">
    <property type="entry name" value="Alkaline_phosphatase_core_sf"/>
</dbReference>
<evidence type="ECO:0000256" key="1">
    <source>
        <dbReference type="ARBA" id="ARBA00001913"/>
    </source>
</evidence>
<organism evidence="8 9">
    <name type="scientific">Paraglaciecola algarum</name>
    <dbReference type="NCBI Taxonomy" id="3050085"/>
    <lineage>
        <taxon>Bacteria</taxon>
        <taxon>Pseudomonadati</taxon>
        <taxon>Pseudomonadota</taxon>
        <taxon>Gammaproteobacteria</taxon>
        <taxon>Alteromonadales</taxon>
        <taxon>Alteromonadaceae</taxon>
        <taxon>Paraglaciecola</taxon>
    </lineage>
</organism>
<evidence type="ECO:0000256" key="2">
    <source>
        <dbReference type="ARBA" id="ARBA00008779"/>
    </source>
</evidence>
<proteinExistence type="inferred from homology"/>
<dbReference type="Gene3D" id="3.40.720.10">
    <property type="entry name" value="Alkaline Phosphatase, subunit A"/>
    <property type="match status" value="1"/>
</dbReference>
<dbReference type="Pfam" id="PF00884">
    <property type="entry name" value="Sulfatase"/>
    <property type="match status" value="1"/>
</dbReference>
<dbReference type="PROSITE" id="PS00523">
    <property type="entry name" value="SULFATASE_1"/>
    <property type="match status" value="1"/>
</dbReference>
<accession>A0ABS9D854</accession>
<dbReference type="RefSeq" id="WP_235312929.1">
    <property type="nucleotide sequence ID" value="NZ_JAKGAS010000006.1"/>
</dbReference>
<evidence type="ECO:0000313" key="9">
    <source>
        <dbReference type="Proteomes" id="UP001521137"/>
    </source>
</evidence>
<dbReference type="EMBL" id="JAKGAS010000006">
    <property type="protein sequence ID" value="MCF2948889.1"/>
    <property type="molecule type" value="Genomic_DNA"/>
</dbReference>
<keyword evidence="5" id="KW-0378">Hydrolase</keyword>
<gene>
    <name evidence="8" type="ORF">L0668_12280</name>
</gene>
<protein>
    <submittedName>
        <fullName evidence="8">Sulfatase</fullName>
    </submittedName>
</protein>
<dbReference type="InterPro" id="IPR000917">
    <property type="entry name" value="Sulfatase_N"/>
</dbReference>
<comment type="caution">
    <text evidence="8">The sequence shown here is derived from an EMBL/GenBank/DDBJ whole genome shotgun (WGS) entry which is preliminary data.</text>
</comment>
<evidence type="ECO:0000256" key="4">
    <source>
        <dbReference type="ARBA" id="ARBA00022729"/>
    </source>
</evidence>
<sequence length="487" mass="54608">MLNRRNFIIGSAGLLGTACTSQFEWLSKLKKEYPNVLMLAVDDLNNWVGALGGHPNAKTPNIDRLAQQGTTFTNAHASAPLCGPSRASIMTGLAPSTTGIYGHVNDDDIKSANQKAAQSIFLSEYFKQHGYYTAAVGKIFHQKVAKGSFDVFGGRVKAFGPYAPKALKWNNKGTNTDWGAYPEKDEQMPDYDTANWLVEHLNMQHDKPFFIAGGFLRPHVPWTVPQKWFDMHPIEDIQLPPYLKGDLDDVPEIAKRMTEFKMMPTTDWAIENGEWKYIVQAYLASVSFVDSCVGKVLDALENSEYADNTAVVLWGDHGYDVGEKNRFAKMALWETSTRTPLIIKPPKSQGKSVSSRPVSLLDLYPTLVKICGLPANPLTEGQDITPLLAKPDADWQHAAVSTFGPNNHAVKTDRYRYIRYEDGSEELYDHETDPNEWHNLADDKKYSTVKQSIYKYLPSENAPWSPVSQFRSNDYFNALTDKAVNPK</sequence>
<keyword evidence="6" id="KW-0106">Calcium</keyword>
<dbReference type="Proteomes" id="UP001521137">
    <property type="component" value="Unassembled WGS sequence"/>
</dbReference>
<dbReference type="SUPFAM" id="SSF53649">
    <property type="entry name" value="Alkaline phosphatase-like"/>
    <property type="match status" value="1"/>
</dbReference>
<name>A0ABS9D854_9ALTE</name>
<dbReference type="PANTHER" id="PTHR45953:SF1">
    <property type="entry name" value="IDURONATE 2-SULFATASE"/>
    <property type="match status" value="1"/>
</dbReference>